<evidence type="ECO:0000259" key="2">
    <source>
        <dbReference type="SMART" id="SM00014"/>
    </source>
</evidence>
<keyword evidence="1" id="KW-0472">Membrane</keyword>
<gene>
    <name evidence="3" type="ORF">GALL_255330</name>
</gene>
<comment type="caution">
    <text evidence="3">The sequence shown here is derived from an EMBL/GenBank/DDBJ whole genome shotgun (WGS) entry which is preliminary data.</text>
</comment>
<accession>A0A1J5RKB4</accession>
<evidence type="ECO:0000256" key="1">
    <source>
        <dbReference type="SAM" id="Phobius"/>
    </source>
</evidence>
<organism evidence="3">
    <name type="scientific">mine drainage metagenome</name>
    <dbReference type="NCBI Taxonomy" id="410659"/>
    <lineage>
        <taxon>unclassified sequences</taxon>
        <taxon>metagenomes</taxon>
        <taxon>ecological metagenomes</taxon>
    </lineage>
</organism>
<proteinExistence type="predicted"/>
<reference evidence="3" key="1">
    <citation type="submission" date="2016-10" db="EMBL/GenBank/DDBJ databases">
        <title>Sequence of Gallionella enrichment culture.</title>
        <authorList>
            <person name="Poehlein A."/>
            <person name="Muehling M."/>
            <person name="Daniel R."/>
        </authorList>
    </citation>
    <scope>NUCLEOTIDE SEQUENCE</scope>
</reference>
<feature type="transmembrane region" description="Helical" evidence="1">
    <location>
        <begin position="158"/>
        <end position="179"/>
    </location>
</feature>
<name>A0A1J5RKB4_9ZZZZ</name>
<feature type="transmembrane region" description="Helical" evidence="1">
    <location>
        <begin position="48"/>
        <end position="65"/>
    </location>
</feature>
<dbReference type="EMBL" id="MLJW01000229">
    <property type="protein sequence ID" value="OIQ92540.1"/>
    <property type="molecule type" value="Genomic_DNA"/>
</dbReference>
<feature type="domain" description="Phosphatidic acid phosphatase type 2/haloperoxidase" evidence="2">
    <location>
        <begin position="78"/>
        <end position="197"/>
    </location>
</feature>
<keyword evidence="1" id="KW-1133">Transmembrane helix</keyword>
<dbReference type="SMART" id="SM00014">
    <property type="entry name" value="acidPPc"/>
    <property type="match status" value="1"/>
</dbReference>
<keyword evidence="1" id="KW-0812">Transmembrane</keyword>
<dbReference type="Pfam" id="PF01569">
    <property type="entry name" value="PAP2"/>
    <property type="match status" value="1"/>
</dbReference>
<dbReference type="InterPro" id="IPR000326">
    <property type="entry name" value="PAP2/HPO"/>
</dbReference>
<dbReference type="SUPFAM" id="SSF48317">
    <property type="entry name" value="Acid phosphatase/Vanadium-dependent haloperoxidase"/>
    <property type="match status" value="1"/>
</dbReference>
<dbReference type="AlphaFoldDB" id="A0A1J5RKB4"/>
<sequence length="214" mass="23779">MPRLRPFLLPALWVALILATLRWADRPLATWLHQHPDSHGLFRGLTRLADLPAPLACLALILLAWRRPAPLAPRWRAVLAAALATLIALAFKEQLKYLCGRTWPETWIEHNPSWIANGVFTFSPLHGGRGWSSFPSGHATAISAPMAALWRAAPRWRLVWPLPVLLVCIGLLGADYHWLSDIEAGLGLGLLTARLTWRFLFPAPLPVSIAKDQG</sequence>
<evidence type="ECO:0000313" key="3">
    <source>
        <dbReference type="EMBL" id="OIQ92540.1"/>
    </source>
</evidence>
<protein>
    <submittedName>
        <fullName evidence="3">PAP2 superfamily protein</fullName>
    </submittedName>
</protein>
<dbReference type="Gene3D" id="1.20.144.10">
    <property type="entry name" value="Phosphatidic acid phosphatase type 2/haloperoxidase"/>
    <property type="match status" value="1"/>
</dbReference>
<dbReference type="InterPro" id="IPR036938">
    <property type="entry name" value="PAP2/HPO_sf"/>
</dbReference>